<keyword evidence="32" id="KW-1185">Reference proteome</keyword>
<name>H9H7C1_MONDO</name>
<dbReference type="EC" id="1.14.11.33" evidence="24"/>
<dbReference type="PANTHER" id="PTHR31573:SF1">
    <property type="entry name" value="DNA OXIDATIVE DEMETHYLASE ALKBH2"/>
    <property type="match status" value="1"/>
</dbReference>
<keyword evidence="5" id="KW-0479">Metal-binding</keyword>
<dbReference type="GO" id="GO:0005730">
    <property type="term" value="C:nucleolus"/>
    <property type="evidence" value="ECO:0007669"/>
    <property type="project" value="UniProtKB-SubCell"/>
</dbReference>
<gene>
    <name evidence="31" type="primary">ALKBH2</name>
</gene>
<comment type="catalytic activity">
    <reaction evidence="20">
        <text>a 1,N(6)-etheno-2'-deoxyadenosine in double-stranded DNA + 2-oxoglutarate + O2 + H2O = a 2'-deoxyadenosine in double-stranded DNA + glyoxal + succinate + CO2</text>
        <dbReference type="Rhea" id="RHEA:70463"/>
        <dbReference type="Rhea" id="RHEA-COMP:17897"/>
        <dbReference type="Rhea" id="RHEA-COMP:17903"/>
        <dbReference type="ChEBI" id="CHEBI:15377"/>
        <dbReference type="ChEBI" id="CHEBI:15379"/>
        <dbReference type="ChEBI" id="CHEBI:16526"/>
        <dbReference type="ChEBI" id="CHEBI:16810"/>
        <dbReference type="ChEBI" id="CHEBI:30031"/>
        <dbReference type="ChEBI" id="CHEBI:34779"/>
        <dbReference type="ChEBI" id="CHEBI:90615"/>
        <dbReference type="ChEBI" id="CHEBI:189583"/>
    </reaction>
    <physiologicalReaction direction="left-to-right" evidence="20">
        <dbReference type="Rhea" id="RHEA:70464"/>
    </physiologicalReaction>
</comment>
<feature type="binding site" evidence="28">
    <location>
        <position position="244"/>
    </location>
    <ligand>
        <name>2-oxoglutarate</name>
        <dbReference type="ChEBI" id="CHEBI:16810"/>
    </ligand>
</feature>
<reference evidence="31" key="3">
    <citation type="submission" date="2025-09" db="UniProtKB">
        <authorList>
            <consortium name="Ensembl"/>
        </authorList>
    </citation>
    <scope>IDENTIFICATION</scope>
</reference>
<keyword evidence="11" id="KW-0234">DNA repair</keyword>
<evidence type="ECO:0000256" key="7">
    <source>
        <dbReference type="ARBA" id="ARBA00022842"/>
    </source>
</evidence>
<evidence type="ECO:0000256" key="23">
    <source>
        <dbReference type="ARBA" id="ARBA00062909"/>
    </source>
</evidence>
<dbReference type="InParanoid" id="H9H7C1"/>
<keyword evidence="8" id="KW-0223">Dioxygenase</keyword>
<evidence type="ECO:0000256" key="27">
    <source>
        <dbReference type="ARBA" id="ARBA00081727"/>
    </source>
</evidence>
<evidence type="ECO:0000256" key="9">
    <source>
        <dbReference type="ARBA" id="ARBA00023002"/>
    </source>
</evidence>
<comment type="catalytic activity">
    <reaction evidence="22">
        <text>a methylated nucleobase within DNA + 2-oxoglutarate + O2 = a nucleobase within DNA + formaldehyde + succinate + CO2</text>
        <dbReference type="Rhea" id="RHEA:30299"/>
        <dbReference type="Rhea" id="RHEA-COMP:12192"/>
        <dbReference type="Rhea" id="RHEA-COMP:12193"/>
        <dbReference type="ChEBI" id="CHEBI:15379"/>
        <dbReference type="ChEBI" id="CHEBI:16526"/>
        <dbReference type="ChEBI" id="CHEBI:16810"/>
        <dbReference type="ChEBI" id="CHEBI:16842"/>
        <dbReference type="ChEBI" id="CHEBI:30031"/>
        <dbReference type="ChEBI" id="CHEBI:32875"/>
        <dbReference type="ChEBI" id="CHEBI:64428"/>
        <dbReference type="EC" id="1.14.11.33"/>
    </reaction>
    <physiologicalReaction direction="left-to-right" evidence="22">
        <dbReference type="Rhea" id="RHEA:30300"/>
    </physiologicalReaction>
</comment>
<dbReference type="InterPro" id="IPR027450">
    <property type="entry name" value="AlkB-like"/>
</dbReference>
<dbReference type="Proteomes" id="UP000002280">
    <property type="component" value="Unplaced"/>
</dbReference>
<feature type="binding site" evidence="28">
    <location>
        <position position="240"/>
    </location>
    <ligand>
        <name>2-oxoglutarate</name>
        <dbReference type="ChEBI" id="CHEBI:16810"/>
    </ligand>
</feature>
<evidence type="ECO:0000256" key="12">
    <source>
        <dbReference type="ARBA" id="ARBA00023242"/>
    </source>
</evidence>
<dbReference type="PROSITE" id="PS51471">
    <property type="entry name" value="FE2OG_OXY"/>
    <property type="match status" value="1"/>
</dbReference>
<evidence type="ECO:0000256" key="14">
    <source>
        <dbReference type="ARBA" id="ARBA00051165"/>
    </source>
</evidence>
<dbReference type="InterPro" id="IPR037151">
    <property type="entry name" value="AlkB-like_sf"/>
</dbReference>
<comment type="subcellular location">
    <subcellularLocation>
        <location evidence="2">Nucleus</location>
        <location evidence="2">Nucleolus</location>
    </subcellularLocation>
    <subcellularLocation>
        <location evidence="3">Nucleus</location>
        <location evidence="3">Nucleoplasm</location>
    </subcellularLocation>
</comment>
<evidence type="ECO:0000256" key="15">
    <source>
        <dbReference type="ARBA" id="ARBA00051189"/>
    </source>
</evidence>
<evidence type="ECO:0000256" key="10">
    <source>
        <dbReference type="ARBA" id="ARBA00023004"/>
    </source>
</evidence>
<dbReference type="GO" id="GO:0005654">
    <property type="term" value="C:nucleoplasm"/>
    <property type="evidence" value="ECO:0007669"/>
    <property type="project" value="UniProtKB-SubCell"/>
</dbReference>
<comment type="catalytic activity">
    <reaction evidence="18">
        <text>a 1,N(2)-etheno-2'-deoxyguanosine in double-stranded DNA + 2-oxoglutarate + O2 + H2O = a 2'-deoxyguanosine in double-stranded DNA + glyoxal + succinate + CO2</text>
        <dbReference type="Rhea" id="RHEA:70487"/>
        <dbReference type="Rhea" id="RHEA-COMP:17910"/>
        <dbReference type="Rhea" id="RHEA-COMP:17912"/>
        <dbReference type="ChEBI" id="CHEBI:15377"/>
        <dbReference type="ChEBI" id="CHEBI:15379"/>
        <dbReference type="ChEBI" id="CHEBI:16526"/>
        <dbReference type="ChEBI" id="CHEBI:16810"/>
        <dbReference type="ChEBI" id="CHEBI:30031"/>
        <dbReference type="ChEBI" id="CHEBI:34779"/>
        <dbReference type="ChEBI" id="CHEBI:85445"/>
        <dbReference type="ChEBI" id="CHEBI:189586"/>
    </reaction>
    <physiologicalReaction direction="left-to-right" evidence="18">
        <dbReference type="Rhea" id="RHEA:70488"/>
    </physiologicalReaction>
</comment>
<dbReference type="GO" id="GO:0035516">
    <property type="term" value="F:broad specificity oxidative DNA demethylase activity"/>
    <property type="evidence" value="ECO:0000318"/>
    <property type="project" value="GO_Central"/>
</dbReference>
<dbReference type="STRING" id="13616.ENSMODP00000024146"/>
<evidence type="ECO:0000256" key="8">
    <source>
        <dbReference type="ARBA" id="ARBA00022964"/>
    </source>
</evidence>
<evidence type="ECO:0000256" key="1">
    <source>
        <dbReference type="ARBA" id="ARBA00001954"/>
    </source>
</evidence>
<dbReference type="GeneTree" id="ENSGT00940000159009"/>
<dbReference type="InterPro" id="IPR005123">
    <property type="entry name" value="Oxoglu/Fe-dep_dioxygenase_dom"/>
</dbReference>
<evidence type="ECO:0000313" key="31">
    <source>
        <dbReference type="Ensembl" id="ENSMODP00000024146.3"/>
    </source>
</evidence>
<evidence type="ECO:0000256" key="29">
    <source>
        <dbReference type="SAM" id="MobiDB-lite"/>
    </source>
</evidence>
<reference evidence="31" key="2">
    <citation type="submission" date="2025-08" db="UniProtKB">
        <authorList>
            <consortium name="Ensembl"/>
        </authorList>
    </citation>
    <scope>IDENTIFICATION</scope>
</reference>
<dbReference type="GO" id="GO:0000182">
    <property type="term" value="F:rDNA binding"/>
    <property type="evidence" value="ECO:0007669"/>
    <property type="project" value="Ensembl"/>
</dbReference>
<dbReference type="OMA" id="TQHHWQH"/>
<protein>
    <recommendedName>
        <fullName evidence="25">DNA oxidative demethylase ALKBH2</fullName>
        <ecNumber evidence="24">1.14.11.33</ecNumber>
    </recommendedName>
    <alternativeName>
        <fullName evidence="26">Alkylated DNA repair protein alkB homolog 2</fullName>
    </alternativeName>
    <alternativeName>
        <fullName evidence="27">Alpha-ketoglutarate-dependent dioxygenase alkB homolog 2</fullName>
    </alternativeName>
</protein>
<comment type="catalytic activity">
    <reaction evidence="14">
        <text>an N(3)-methyl-2'-deoxycytidine in single-stranded DNA + 2-oxoglutarate + O2 = a 2'-deoxycytidine in single-stranded DNA + formaldehyde + succinate + CO2 + H(+)</text>
        <dbReference type="Rhea" id="RHEA:70435"/>
        <dbReference type="Rhea" id="RHEA-COMP:12846"/>
        <dbReference type="Rhea" id="RHEA-COMP:17894"/>
        <dbReference type="ChEBI" id="CHEBI:15378"/>
        <dbReference type="ChEBI" id="CHEBI:15379"/>
        <dbReference type="ChEBI" id="CHEBI:16526"/>
        <dbReference type="ChEBI" id="CHEBI:16810"/>
        <dbReference type="ChEBI" id="CHEBI:16842"/>
        <dbReference type="ChEBI" id="CHEBI:30031"/>
        <dbReference type="ChEBI" id="CHEBI:85452"/>
        <dbReference type="ChEBI" id="CHEBI:139075"/>
    </reaction>
    <physiologicalReaction direction="left-to-right" evidence="14">
        <dbReference type="Rhea" id="RHEA:70436"/>
    </physiologicalReaction>
</comment>
<evidence type="ECO:0000256" key="21">
    <source>
        <dbReference type="ARBA" id="ARBA00052800"/>
    </source>
</evidence>
<dbReference type="FunCoup" id="H9H7C1">
    <property type="interactions" value="1223"/>
</dbReference>
<feature type="binding site" evidence="28">
    <location>
        <position position="246"/>
    </location>
    <ligand>
        <name>2-oxoglutarate</name>
        <dbReference type="ChEBI" id="CHEBI:16810"/>
    </ligand>
</feature>
<feature type="binding site" evidence="28">
    <location>
        <position position="228"/>
    </location>
    <ligand>
        <name>2-oxoglutarate</name>
        <dbReference type="ChEBI" id="CHEBI:16810"/>
    </ligand>
</feature>
<evidence type="ECO:0000259" key="30">
    <source>
        <dbReference type="PROSITE" id="PS51471"/>
    </source>
</evidence>
<dbReference type="InterPro" id="IPR032852">
    <property type="entry name" value="ALKBH2"/>
</dbReference>
<comment type="catalytic activity">
    <reaction evidence="17">
        <text>a 3,N(4)-etheno-2'-deoxycytidine in double-stranded DNA + 2-oxoglutarate + O2 + H2O = a 2'-deoxycytidine in double-stranded DNA + glyoxal + succinate + CO2</text>
        <dbReference type="Rhea" id="RHEA:70467"/>
        <dbReference type="Rhea" id="RHEA-COMP:17070"/>
        <dbReference type="Rhea" id="RHEA-COMP:17905"/>
        <dbReference type="ChEBI" id="CHEBI:15377"/>
        <dbReference type="ChEBI" id="CHEBI:15379"/>
        <dbReference type="ChEBI" id="CHEBI:16526"/>
        <dbReference type="ChEBI" id="CHEBI:16810"/>
        <dbReference type="ChEBI" id="CHEBI:30031"/>
        <dbReference type="ChEBI" id="CHEBI:34779"/>
        <dbReference type="ChEBI" id="CHEBI:85452"/>
        <dbReference type="ChEBI" id="CHEBI:189585"/>
    </reaction>
    <physiologicalReaction direction="left-to-right" evidence="17">
        <dbReference type="Rhea" id="RHEA:70468"/>
    </physiologicalReaction>
</comment>
<evidence type="ECO:0000256" key="19">
    <source>
        <dbReference type="ARBA" id="ARBA00052597"/>
    </source>
</evidence>
<reference evidence="31" key="1">
    <citation type="journal article" date="2007" name="Nature">
        <title>Genome of the marsupial Monodelphis domestica reveals innovation in non-coding sequences.</title>
        <authorList>
            <person name="Mikkelsen T.S."/>
            <person name="Wakefield M.J."/>
            <person name="Aken B."/>
            <person name="Amemiya C.T."/>
            <person name="Chang J.L."/>
            <person name="Duke S."/>
            <person name="Garber M."/>
            <person name="Gentles A.J."/>
            <person name="Goodstadt L."/>
            <person name="Heger A."/>
            <person name="Jurka J."/>
            <person name="Kamal M."/>
            <person name="Mauceli E."/>
            <person name="Searle S.M."/>
            <person name="Sharpe T."/>
            <person name="Baker M.L."/>
            <person name="Batzer M.A."/>
            <person name="Benos P.V."/>
            <person name="Belov K."/>
            <person name="Clamp M."/>
            <person name="Cook A."/>
            <person name="Cuff J."/>
            <person name="Das R."/>
            <person name="Davidow L."/>
            <person name="Deakin J.E."/>
            <person name="Fazzari M.J."/>
            <person name="Glass J.L."/>
            <person name="Grabherr M."/>
            <person name="Greally J.M."/>
            <person name="Gu W."/>
            <person name="Hore T.A."/>
            <person name="Huttley G.A."/>
            <person name="Kleber M."/>
            <person name="Jirtle R.L."/>
            <person name="Koina E."/>
            <person name="Lee J.T."/>
            <person name="Mahony S."/>
            <person name="Marra M.A."/>
            <person name="Miller R.D."/>
            <person name="Nicholls R.D."/>
            <person name="Oda M."/>
            <person name="Papenfuss A.T."/>
            <person name="Parra Z.E."/>
            <person name="Pollock D.D."/>
            <person name="Ray D.A."/>
            <person name="Schein J.E."/>
            <person name="Speed T.P."/>
            <person name="Thompson K."/>
            <person name="VandeBerg J.L."/>
            <person name="Wade C.M."/>
            <person name="Walker J.A."/>
            <person name="Waters P.D."/>
            <person name="Webber C."/>
            <person name="Weidman J.R."/>
            <person name="Xie X."/>
            <person name="Zody M.C."/>
            <person name="Baldwin J."/>
            <person name="Abdouelleil A."/>
            <person name="Abdulkadir J."/>
            <person name="Abebe A."/>
            <person name="Abera B."/>
            <person name="Abreu J."/>
            <person name="Acer S.C."/>
            <person name="Aftuck L."/>
            <person name="Alexander A."/>
            <person name="An P."/>
            <person name="Anderson E."/>
            <person name="Anderson S."/>
            <person name="Arachi H."/>
            <person name="Azer M."/>
            <person name="Bachantsang P."/>
            <person name="Barry A."/>
            <person name="Bayul T."/>
            <person name="Berlin A."/>
            <person name="Bessette D."/>
            <person name="Bloom T."/>
            <person name="Bloom T."/>
            <person name="Boguslavskiy L."/>
            <person name="Bonnet C."/>
            <person name="Boukhgalter B."/>
            <person name="Bourzgui I."/>
            <person name="Brown A."/>
            <person name="Cahill P."/>
            <person name="Channer S."/>
            <person name="Cheshatsang Y."/>
            <person name="Chuda L."/>
            <person name="Citroen M."/>
            <person name="Collymore A."/>
            <person name="Cooke P."/>
            <person name="Costello M."/>
            <person name="D'Aco K."/>
            <person name="Daza R."/>
            <person name="De Haan G."/>
            <person name="DeGray S."/>
            <person name="DeMaso C."/>
            <person name="Dhargay N."/>
            <person name="Dooley K."/>
            <person name="Dooley E."/>
            <person name="Doricent M."/>
            <person name="Dorje P."/>
            <person name="Dorjee K."/>
            <person name="Dupes A."/>
            <person name="Elong R."/>
            <person name="Falk J."/>
            <person name="Farina A."/>
            <person name="Faro S."/>
            <person name="Ferguson D."/>
            <person name="Fisher S."/>
            <person name="Foley C.D."/>
            <person name="Franke A."/>
            <person name="Friedrich D."/>
            <person name="Gadbois L."/>
            <person name="Gearin G."/>
            <person name="Gearin C.R."/>
            <person name="Giannoukos G."/>
            <person name="Goode T."/>
            <person name="Graham J."/>
            <person name="Grandbois E."/>
            <person name="Grewal S."/>
            <person name="Gyaltsen K."/>
            <person name="Hafez N."/>
            <person name="Hagos B."/>
            <person name="Hall J."/>
            <person name="Henson C."/>
            <person name="Hollinger A."/>
            <person name="Honan T."/>
            <person name="Huard M.D."/>
            <person name="Hughes L."/>
            <person name="Hurhula B."/>
            <person name="Husby M.E."/>
            <person name="Kamat A."/>
            <person name="Kanga B."/>
            <person name="Kashin S."/>
            <person name="Khazanovich D."/>
            <person name="Kisner P."/>
            <person name="Lance K."/>
            <person name="Lara M."/>
            <person name="Lee W."/>
            <person name="Lennon N."/>
            <person name="Letendre F."/>
            <person name="LeVine R."/>
            <person name="Lipovsky A."/>
            <person name="Liu X."/>
            <person name="Liu J."/>
            <person name="Liu S."/>
            <person name="Lokyitsang T."/>
            <person name="Lokyitsang Y."/>
            <person name="Lubonja R."/>
            <person name="Lui A."/>
            <person name="MacDonald P."/>
            <person name="Magnisalis V."/>
            <person name="Maru K."/>
            <person name="Matthews C."/>
            <person name="McCusker W."/>
            <person name="McDonough S."/>
            <person name="Mehta T."/>
            <person name="Meldrim J."/>
            <person name="Meneus L."/>
            <person name="Mihai O."/>
            <person name="Mihalev A."/>
            <person name="Mihova T."/>
            <person name="Mittelman R."/>
            <person name="Mlenga V."/>
            <person name="Montmayeur A."/>
            <person name="Mulrain L."/>
            <person name="Navidi A."/>
            <person name="Naylor J."/>
            <person name="Negash T."/>
            <person name="Nguyen T."/>
            <person name="Nguyen N."/>
            <person name="Nicol R."/>
            <person name="Norbu C."/>
            <person name="Norbu N."/>
            <person name="Novod N."/>
            <person name="O'Neill B."/>
            <person name="Osman S."/>
            <person name="Markiewicz E."/>
            <person name="Oyono O.L."/>
            <person name="Patti C."/>
            <person name="Phunkhang P."/>
            <person name="Pierre F."/>
            <person name="Priest M."/>
            <person name="Raghuraman S."/>
            <person name="Rege F."/>
            <person name="Reyes R."/>
            <person name="Rise C."/>
            <person name="Rogov P."/>
            <person name="Ross K."/>
            <person name="Ryan E."/>
            <person name="Settipalli S."/>
            <person name="Shea T."/>
            <person name="Sherpa N."/>
            <person name="Shi L."/>
            <person name="Shih D."/>
            <person name="Sparrow T."/>
            <person name="Spaulding J."/>
            <person name="Stalker J."/>
            <person name="Stange-Thomann N."/>
            <person name="Stavropoulos S."/>
            <person name="Stone C."/>
            <person name="Strader C."/>
            <person name="Tesfaye S."/>
            <person name="Thomson T."/>
            <person name="Thoulutsang Y."/>
            <person name="Thoulutsang D."/>
            <person name="Topham K."/>
            <person name="Topping I."/>
            <person name="Tsamla T."/>
            <person name="Vassiliev H."/>
            <person name="Vo A."/>
            <person name="Wangchuk T."/>
            <person name="Wangdi T."/>
            <person name="Weiand M."/>
            <person name="Wilkinson J."/>
            <person name="Wilson A."/>
            <person name="Yadav S."/>
            <person name="Young G."/>
            <person name="Yu Q."/>
            <person name="Zembek L."/>
            <person name="Zhong D."/>
            <person name="Zimmer A."/>
            <person name="Zwirko Z."/>
            <person name="Jaffe D.B."/>
            <person name="Alvarez P."/>
            <person name="Brockman W."/>
            <person name="Butler J."/>
            <person name="Chin C."/>
            <person name="Gnerre S."/>
            <person name="MacCallum I."/>
            <person name="Graves J.A."/>
            <person name="Ponting C.P."/>
            <person name="Breen M."/>
            <person name="Samollow P.B."/>
            <person name="Lander E.S."/>
            <person name="Lindblad-Toh K."/>
        </authorList>
    </citation>
    <scope>NUCLEOTIDE SEQUENCE [LARGE SCALE GENOMIC DNA]</scope>
</reference>
<sequence length="253" mass="29208">MERVAAKKTERCPLEEGKEEPEKGDASQEEEEESRKKRPRTEKAETDSNLAEGYHWQKIQAESLDCDYTVLFSREEADSLLFLLAGDLSRVHVYGKWHRIPRKQATYGDEGLTYTFAGLTLSPKPWIPVLEHIRDRVTDVTGHAFNFVLINRYKDGCDHIGEHRDDERELAPKSPIASVSFGACRDFFFRHRDSRGKEPSRPVEVVKLQLAHGSLLMMNHPTNIHWYHSLPVRKGILAPRVNLTFRNIVFSKR</sequence>
<keyword evidence="6" id="KW-0227">DNA damage</keyword>
<feature type="binding site" evidence="28">
    <location>
        <position position="153"/>
    </location>
    <ligand>
        <name>2-oxoglutarate</name>
        <dbReference type="ChEBI" id="CHEBI:16810"/>
    </ligand>
</feature>
<dbReference type="Gene3D" id="2.60.120.590">
    <property type="entry name" value="Alpha-ketoglutarate-dependent dioxygenase AlkB-like"/>
    <property type="match status" value="1"/>
</dbReference>
<feature type="region of interest" description="Disordered" evidence="29">
    <location>
        <begin position="1"/>
        <end position="49"/>
    </location>
</feature>
<evidence type="ECO:0000256" key="18">
    <source>
        <dbReference type="ARBA" id="ARBA00051755"/>
    </source>
</evidence>
<evidence type="ECO:0000256" key="2">
    <source>
        <dbReference type="ARBA" id="ARBA00004604"/>
    </source>
</evidence>
<dbReference type="FunFam" id="2.60.120.590:FF:000004">
    <property type="entry name" value="DNA oxidative demethylase ALKBH2"/>
    <property type="match status" value="1"/>
</dbReference>
<feature type="compositionally biased region" description="Basic and acidic residues" evidence="29">
    <location>
        <begin position="1"/>
        <end position="26"/>
    </location>
</feature>
<feature type="binding site" evidence="28">
    <location>
        <position position="166"/>
    </location>
    <ligand>
        <name>substrate</name>
    </ligand>
</feature>
<dbReference type="GO" id="GO:0051747">
    <property type="term" value="F:cytosine C-5 DNA demethylase activity"/>
    <property type="evidence" value="ECO:0000318"/>
    <property type="project" value="GO_Central"/>
</dbReference>
<feature type="binding site" evidence="28">
    <location>
        <position position="163"/>
    </location>
    <ligand>
        <name>2-oxoglutarate</name>
        <dbReference type="ChEBI" id="CHEBI:16810"/>
    </ligand>
</feature>
<feature type="binding site" evidence="28">
    <location>
        <begin position="114"/>
        <end position="116"/>
    </location>
    <ligand>
        <name>substrate</name>
    </ligand>
</feature>
<dbReference type="eggNOG" id="ENOG502QTDK">
    <property type="taxonomic scope" value="Eukaryota"/>
</dbReference>
<comment type="catalytic activity">
    <reaction evidence="15">
        <text>a 1,N(6)-etheno-2'-deoxyadenosine in single-stranded DNA + 2-oxoglutarate + O2 + H2O = a 2'-deoxyadenosine in single-stranded DNA + glyoxal + succinate + CO2</text>
        <dbReference type="Rhea" id="RHEA:70459"/>
        <dbReference type="Rhea" id="RHEA-COMP:17896"/>
        <dbReference type="Rhea" id="RHEA-COMP:17904"/>
        <dbReference type="ChEBI" id="CHEBI:15377"/>
        <dbReference type="ChEBI" id="CHEBI:15379"/>
        <dbReference type="ChEBI" id="CHEBI:16526"/>
        <dbReference type="ChEBI" id="CHEBI:16810"/>
        <dbReference type="ChEBI" id="CHEBI:30031"/>
        <dbReference type="ChEBI" id="CHEBI:34779"/>
        <dbReference type="ChEBI" id="CHEBI:90615"/>
        <dbReference type="ChEBI" id="CHEBI:189583"/>
    </reaction>
    <physiologicalReaction direction="left-to-right" evidence="15">
        <dbReference type="Rhea" id="RHEA:70460"/>
    </physiologicalReaction>
</comment>
<dbReference type="GO" id="GO:0006307">
    <property type="term" value="P:DNA alkylation repair"/>
    <property type="evidence" value="ECO:0000318"/>
    <property type="project" value="GO_Central"/>
</dbReference>
<dbReference type="Pfam" id="PF13532">
    <property type="entry name" value="2OG-FeII_Oxy_2"/>
    <property type="match status" value="1"/>
</dbReference>
<dbReference type="GO" id="GO:0008198">
    <property type="term" value="F:ferrous iron binding"/>
    <property type="evidence" value="ECO:0000318"/>
    <property type="project" value="GO_Central"/>
</dbReference>
<dbReference type="Ensembl" id="ENSMODT00000024574.3">
    <property type="protein sequence ID" value="ENSMODP00000024146.3"/>
    <property type="gene ID" value="ENSMODG00000019351.3"/>
</dbReference>
<comment type="catalytic activity">
    <reaction evidence="13">
        <text>an N(1)-methyl-2'-deoxyadenosine in single-stranded DNA + 2-oxoglutarate + O2 = a 2'-deoxyadenosine in single-stranded DNA + formaldehyde + succinate + CO2 + H(+)</text>
        <dbReference type="Rhea" id="RHEA:70447"/>
        <dbReference type="Rhea" id="RHEA-COMP:17895"/>
        <dbReference type="Rhea" id="RHEA-COMP:17896"/>
        <dbReference type="ChEBI" id="CHEBI:15378"/>
        <dbReference type="ChEBI" id="CHEBI:15379"/>
        <dbReference type="ChEBI" id="CHEBI:16526"/>
        <dbReference type="ChEBI" id="CHEBI:16810"/>
        <dbReference type="ChEBI" id="CHEBI:16842"/>
        <dbReference type="ChEBI" id="CHEBI:30031"/>
        <dbReference type="ChEBI" id="CHEBI:90615"/>
        <dbReference type="ChEBI" id="CHEBI:139096"/>
    </reaction>
    <physiologicalReaction direction="left-to-right" evidence="13">
        <dbReference type="Rhea" id="RHEA:70448"/>
    </physiologicalReaction>
</comment>
<feature type="domain" description="Fe2OG dioxygenase" evidence="30">
    <location>
        <begin position="144"/>
        <end position="249"/>
    </location>
</feature>
<proteinExistence type="inferred from homology"/>
<keyword evidence="10" id="KW-0408">Iron</keyword>
<evidence type="ECO:0000256" key="13">
    <source>
        <dbReference type="ARBA" id="ARBA00051010"/>
    </source>
</evidence>
<evidence type="ECO:0000256" key="4">
    <source>
        <dbReference type="ARBA" id="ARBA00007879"/>
    </source>
</evidence>
<keyword evidence="7" id="KW-0460">Magnesium</keyword>
<keyword evidence="12" id="KW-0539">Nucleus</keyword>
<comment type="catalytic activity">
    <reaction evidence="19">
        <text>a 3,N(4)-etheno-2'-deoxycytidine in single-stranded DNA + 2-oxoglutarate + O2 + H2O = a 2'-deoxycytidine in single-stranded DNA + glyoxal + succinate + CO2</text>
        <dbReference type="Rhea" id="RHEA:70471"/>
        <dbReference type="Rhea" id="RHEA-COMP:12846"/>
        <dbReference type="Rhea" id="RHEA-COMP:17906"/>
        <dbReference type="ChEBI" id="CHEBI:15377"/>
        <dbReference type="ChEBI" id="CHEBI:15379"/>
        <dbReference type="ChEBI" id="CHEBI:16526"/>
        <dbReference type="ChEBI" id="CHEBI:16810"/>
        <dbReference type="ChEBI" id="CHEBI:30031"/>
        <dbReference type="ChEBI" id="CHEBI:34779"/>
        <dbReference type="ChEBI" id="CHEBI:85452"/>
        <dbReference type="ChEBI" id="CHEBI:189585"/>
    </reaction>
    <physiologicalReaction direction="left-to-right" evidence="19">
        <dbReference type="Rhea" id="RHEA:70472"/>
    </physiologicalReaction>
</comment>
<evidence type="ECO:0000256" key="24">
    <source>
        <dbReference type="ARBA" id="ARBA00066725"/>
    </source>
</evidence>
<evidence type="ECO:0000256" key="22">
    <source>
        <dbReference type="ARBA" id="ARBA00053025"/>
    </source>
</evidence>
<evidence type="ECO:0000256" key="25">
    <source>
        <dbReference type="ARBA" id="ARBA00072134"/>
    </source>
</evidence>
<dbReference type="PANTHER" id="PTHR31573">
    <property type="entry name" value="ALPHA-KETOGLUTARATE-DEPENDENT DIOXYGENASE ALKB HOMOLOG 2"/>
    <property type="match status" value="1"/>
</dbReference>
<evidence type="ECO:0000256" key="16">
    <source>
        <dbReference type="ARBA" id="ARBA00051376"/>
    </source>
</evidence>
<comment type="subunit">
    <text evidence="23">Interacts with PCNA homotrimer; this interaction is enhanced during the S-phase of the cell cycle. Interacts with nucleolar proteins NCL, UBTF and NPM1. Interacts with XRCC5-XRCC6 heterodimer.</text>
</comment>
<evidence type="ECO:0000256" key="17">
    <source>
        <dbReference type="ARBA" id="ARBA00051434"/>
    </source>
</evidence>
<dbReference type="Bgee" id="ENSMODG00000019351">
    <property type="expression patterns" value="Expressed in cerebellum and 19 other cell types or tissues"/>
</dbReference>
<keyword evidence="9" id="KW-0560">Oxidoreductase</keyword>
<evidence type="ECO:0000256" key="11">
    <source>
        <dbReference type="ARBA" id="ARBA00023204"/>
    </source>
</evidence>
<comment type="catalytic activity">
    <reaction evidence="16">
        <text>an N(3)-methyl-2'-deoxycytidine in double-stranded DNA + 2-oxoglutarate + O2 = a 2'-deoxycytidine in double-stranded DNA + formaldehyde + succinate + CO2 + H(+)</text>
        <dbReference type="Rhea" id="RHEA:70439"/>
        <dbReference type="Rhea" id="RHEA-COMP:14237"/>
        <dbReference type="Rhea" id="RHEA-COMP:17070"/>
        <dbReference type="ChEBI" id="CHEBI:15378"/>
        <dbReference type="ChEBI" id="CHEBI:15379"/>
        <dbReference type="ChEBI" id="CHEBI:16526"/>
        <dbReference type="ChEBI" id="CHEBI:16810"/>
        <dbReference type="ChEBI" id="CHEBI:16842"/>
        <dbReference type="ChEBI" id="CHEBI:30031"/>
        <dbReference type="ChEBI" id="CHEBI:85452"/>
        <dbReference type="ChEBI" id="CHEBI:139075"/>
    </reaction>
    <physiologicalReaction direction="left-to-right" evidence="16">
        <dbReference type="Rhea" id="RHEA:70440"/>
    </physiologicalReaction>
</comment>
<dbReference type="SUPFAM" id="SSF51197">
    <property type="entry name" value="Clavaminate synthase-like"/>
    <property type="match status" value="1"/>
</dbReference>
<evidence type="ECO:0000313" key="32">
    <source>
        <dbReference type="Proteomes" id="UP000002280"/>
    </source>
</evidence>
<accession>H9H7C1</accession>
<evidence type="ECO:0000256" key="6">
    <source>
        <dbReference type="ARBA" id="ARBA00022763"/>
    </source>
</evidence>
<comment type="similarity">
    <text evidence="4">Belongs to the alkB family.</text>
</comment>
<feature type="binding site" evidence="28">
    <location>
        <position position="151"/>
    </location>
    <ligand>
        <name>2-oxoglutarate</name>
        <dbReference type="ChEBI" id="CHEBI:16810"/>
    </ligand>
</feature>
<evidence type="ECO:0000256" key="26">
    <source>
        <dbReference type="ARBA" id="ARBA00077989"/>
    </source>
</evidence>
<evidence type="ECO:0000256" key="3">
    <source>
        <dbReference type="ARBA" id="ARBA00004642"/>
    </source>
</evidence>
<dbReference type="AlphaFoldDB" id="H9H7C1"/>
<organism evidence="31 32">
    <name type="scientific">Monodelphis domestica</name>
    <name type="common">Gray short-tailed opossum</name>
    <dbReference type="NCBI Taxonomy" id="13616"/>
    <lineage>
        <taxon>Eukaryota</taxon>
        <taxon>Metazoa</taxon>
        <taxon>Chordata</taxon>
        <taxon>Craniata</taxon>
        <taxon>Vertebrata</taxon>
        <taxon>Euteleostomi</taxon>
        <taxon>Mammalia</taxon>
        <taxon>Metatheria</taxon>
        <taxon>Didelphimorphia</taxon>
        <taxon>Didelphidae</taxon>
        <taxon>Monodelphis</taxon>
    </lineage>
</organism>
<comment type="cofactor">
    <cofactor evidence="1">
        <name>Fe(2+)</name>
        <dbReference type="ChEBI" id="CHEBI:29033"/>
    </cofactor>
</comment>
<comment type="catalytic activity">
    <reaction evidence="21">
        <text>an N(1)-methyl-2'-deoxyadenosine in double-stranded DNA + 2-oxoglutarate + O2 = a 2'-deoxyadenosine in double-stranded DNA + formaldehyde + succinate + CO2 + H(+)</text>
        <dbReference type="Rhea" id="RHEA:70443"/>
        <dbReference type="Rhea" id="RHEA-COMP:14236"/>
        <dbReference type="Rhea" id="RHEA-COMP:17897"/>
        <dbReference type="ChEBI" id="CHEBI:15378"/>
        <dbReference type="ChEBI" id="CHEBI:15379"/>
        <dbReference type="ChEBI" id="CHEBI:16526"/>
        <dbReference type="ChEBI" id="CHEBI:16810"/>
        <dbReference type="ChEBI" id="CHEBI:16842"/>
        <dbReference type="ChEBI" id="CHEBI:30031"/>
        <dbReference type="ChEBI" id="CHEBI:90615"/>
        <dbReference type="ChEBI" id="CHEBI:139096"/>
    </reaction>
    <physiologicalReaction direction="left-to-right" evidence="21">
        <dbReference type="Rhea" id="RHEA:70444"/>
    </physiologicalReaction>
</comment>
<evidence type="ECO:0000256" key="20">
    <source>
        <dbReference type="ARBA" id="ARBA00052627"/>
    </source>
</evidence>
<evidence type="ECO:0000256" key="28">
    <source>
        <dbReference type="PIRSR" id="PIRSR632852-1"/>
    </source>
</evidence>
<evidence type="ECO:0000256" key="5">
    <source>
        <dbReference type="ARBA" id="ARBA00022723"/>
    </source>
</evidence>